<dbReference type="InterPro" id="IPR011078">
    <property type="entry name" value="PyrdxlP_homeostasis"/>
</dbReference>
<name>A9WRD3_RENSM</name>
<reference evidence="7" key="1">
    <citation type="journal article" date="2008" name="J. Bacteriol.">
        <title>Genome sequence of the fish pathogen Renibacterium salmoninarum suggests reductive evolution away from an environmental Arthrobacter ancestor.</title>
        <authorList>
            <person name="Wiens G.D."/>
            <person name="Rockey D.D."/>
            <person name="Wu Z."/>
            <person name="Chang J."/>
            <person name="Levy R."/>
            <person name="Crane S."/>
            <person name="Chen D.S."/>
            <person name="Capri G.R."/>
            <person name="Burnett J.R."/>
            <person name="Sudheesh P.S."/>
            <person name="Schipma M.J."/>
            <person name="Burd H."/>
            <person name="Bhattacharyya A."/>
            <person name="Rhodes L.D."/>
            <person name="Kaul R."/>
            <person name="Strom M.S."/>
        </authorList>
    </citation>
    <scope>NUCLEOTIDE SEQUENCE [LARGE SCALE GENOMIC DNA]</scope>
    <source>
        <strain evidence="7">ATCC 33209 / DSM 20767 / JCM 11484 / NBRC 15589 / NCIMB 2235</strain>
    </source>
</reference>
<comment type="cofactor">
    <cofactor evidence="3">
        <name>pyridoxal 5'-phosphate</name>
        <dbReference type="ChEBI" id="CHEBI:597326"/>
    </cofactor>
</comment>
<dbReference type="HAMAP" id="MF_02087">
    <property type="entry name" value="PLP_homeostasis"/>
    <property type="match status" value="1"/>
</dbReference>
<dbReference type="Gene3D" id="3.20.20.10">
    <property type="entry name" value="Alanine racemase"/>
    <property type="match status" value="1"/>
</dbReference>
<evidence type="ECO:0000256" key="3">
    <source>
        <dbReference type="PIRSR" id="PIRSR004848-1"/>
    </source>
</evidence>
<dbReference type="InterPro" id="IPR029066">
    <property type="entry name" value="PLP-binding_barrel"/>
</dbReference>
<comment type="similarity">
    <text evidence="2 4">Belongs to the pyridoxal phosphate-binding protein YggS/PROSC family.</text>
</comment>
<dbReference type="Pfam" id="PF01168">
    <property type="entry name" value="Ala_racemase_N"/>
    <property type="match status" value="1"/>
</dbReference>
<dbReference type="HOGENOM" id="CLU_059988_0_0_11"/>
<dbReference type="EMBL" id="CP000910">
    <property type="protein sequence ID" value="ABY24215.1"/>
    <property type="molecule type" value="Genomic_DNA"/>
</dbReference>
<dbReference type="KEGG" id="rsa:RSal33209_2489"/>
<keyword evidence="7" id="KW-1185">Reference proteome</keyword>
<comment type="function">
    <text evidence="2">Pyridoxal 5'-phosphate (PLP)-binding protein, which is involved in PLP homeostasis.</text>
</comment>
<organism evidence="6 7">
    <name type="scientific">Renibacterium salmoninarum (strain ATCC 33209 / DSM 20767 / JCM 11484 / NBRC 15589 / NCIMB 2235)</name>
    <dbReference type="NCBI Taxonomy" id="288705"/>
    <lineage>
        <taxon>Bacteria</taxon>
        <taxon>Bacillati</taxon>
        <taxon>Actinomycetota</taxon>
        <taxon>Actinomycetes</taxon>
        <taxon>Micrococcales</taxon>
        <taxon>Micrococcaceae</taxon>
        <taxon>Renibacterium</taxon>
    </lineage>
</organism>
<evidence type="ECO:0000313" key="6">
    <source>
        <dbReference type="EMBL" id="ABY24215.1"/>
    </source>
</evidence>
<keyword evidence="1 2" id="KW-0663">Pyridoxal phosphate</keyword>
<sequence length="246" mass="25661">MTSEARRRELGANLDAVKQRIAVAVSASGRVDTPQLIVVTKFHPAADVALLADLGVMEVGENRDQEAAAKQAELARAGIDLHWHFIGQLQTNKAKSVARYAYSVHSVDRPALVQALAKAVTAELAAGHRSTTLGCLVQVDLDPLELVPGSSPRGGARPHEVLAIADEIVAADSLELLGVMAVTPLGADPDEAFSRLATISAELVNRHPAAKAISAGMSGDLAAAIKHGATHLRVGSDVLGPRPAVR</sequence>
<dbReference type="RefSeq" id="WP_012245875.1">
    <property type="nucleotide sequence ID" value="NC_010168.1"/>
</dbReference>
<dbReference type="PIRSF" id="PIRSF004848">
    <property type="entry name" value="YBL036c_PLPDEIII"/>
    <property type="match status" value="1"/>
</dbReference>
<dbReference type="eggNOG" id="COG0325">
    <property type="taxonomic scope" value="Bacteria"/>
</dbReference>
<dbReference type="NCBIfam" id="TIGR00044">
    <property type="entry name" value="YggS family pyridoxal phosphate-dependent enzyme"/>
    <property type="match status" value="1"/>
</dbReference>
<evidence type="ECO:0000256" key="1">
    <source>
        <dbReference type="ARBA" id="ARBA00022898"/>
    </source>
</evidence>
<feature type="modified residue" description="N6-(pyridoxal phosphate)lysine" evidence="2 3">
    <location>
        <position position="41"/>
    </location>
</feature>
<accession>A9WRD3</accession>
<dbReference type="CDD" id="cd00635">
    <property type="entry name" value="PLPDE_III_YBL036c_like"/>
    <property type="match status" value="1"/>
</dbReference>
<dbReference type="AlphaFoldDB" id="A9WRD3"/>
<evidence type="ECO:0000259" key="5">
    <source>
        <dbReference type="Pfam" id="PF01168"/>
    </source>
</evidence>
<dbReference type="Proteomes" id="UP000002007">
    <property type="component" value="Chromosome"/>
</dbReference>
<dbReference type="PANTHER" id="PTHR10146:SF14">
    <property type="entry name" value="PYRIDOXAL PHOSPHATE HOMEOSTASIS PROTEIN"/>
    <property type="match status" value="1"/>
</dbReference>
<dbReference type="PROSITE" id="PS01211">
    <property type="entry name" value="UPF0001"/>
    <property type="match status" value="1"/>
</dbReference>
<protein>
    <recommendedName>
        <fullName evidence="2">Pyridoxal phosphate homeostasis protein</fullName>
        <shortName evidence="2">PLP homeostasis protein</shortName>
    </recommendedName>
</protein>
<proteinExistence type="inferred from homology"/>
<dbReference type="STRING" id="288705.RSal33209_2489"/>
<evidence type="ECO:0000256" key="4">
    <source>
        <dbReference type="RuleBase" id="RU004514"/>
    </source>
</evidence>
<dbReference type="PANTHER" id="PTHR10146">
    <property type="entry name" value="PROLINE SYNTHETASE CO-TRANSCRIBED BACTERIAL HOMOLOG PROTEIN"/>
    <property type="match status" value="1"/>
</dbReference>
<feature type="domain" description="Alanine racemase N-terminal" evidence="5">
    <location>
        <begin position="13"/>
        <end position="243"/>
    </location>
</feature>
<dbReference type="GO" id="GO:0030170">
    <property type="term" value="F:pyridoxal phosphate binding"/>
    <property type="evidence" value="ECO:0007669"/>
    <property type="project" value="UniProtKB-UniRule"/>
</dbReference>
<dbReference type="InterPro" id="IPR001608">
    <property type="entry name" value="Ala_racemase_N"/>
</dbReference>
<dbReference type="SUPFAM" id="SSF51419">
    <property type="entry name" value="PLP-binding barrel"/>
    <property type="match status" value="1"/>
</dbReference>
<evidence type="ECO:0000256" key="2">
    <source>
        <dbReference type="HAMAP-Rule" id="MF_02087"/>
    </source>
</evidence>
<gene>
    <name evidence="6" type="ordered locus">RSal33209_2489</name>
</gene>
<evidence type="ECO:0000313" key="7">
    <source>
        <dbReference type="Proteomes" id="UP000002007"/>
    </source>
</evidence>